<feature type="domain" description="Calx-beta" evidence="4">
    <location>
        <begin position="423"/>
        <end position="527"/>
    </location>
</feature>
<accession>A0ABM1AB41</accession>
<keyword evidence="2" id="KW-0677">Repeat</keyword>
<dbReference type="Pfam" id="PF03160">
    <property type="entry name" value="Calx-beta"/>
    <property type="match status" value="3"/>
</dbReference>
<dbReference type="Gene3D" id="2.60.40.2030">
    <property type="match status" value="5"/>
</dbReference>
<organism evidence="5 6">
    <name type="scientific">Aplysia californica</name>
    <name type="common">California sea hare</name>
    <dbReference type="NCBI Taxonomy" id="6500"/>
    <lineage>
        <taxon>Eukaryota</taxon>
        <taxon>Metazoa</taxon>
        <taxon>Spiralia</taxon>
        <taxon>Lophotrochozoa</taxon>
        <taxon>Mollusca</taxon>
        <taxon>Gastropoda</taxon>
        <taxon>Heterobranchia</taxon>
        <taxon>Euthyneura</taxon>
        <taxon>Tectipleura</taxon>
        <taxon>Aplysiida</taxon>
        <taxon>Aplysioidea</taxon>
        <taxon>Aplysiidae</taxon>
        <taxon>Aplysia</taxon>
    </lineage>
</organism>
<dbReference type="InterPro" id="IPR003644">
    <property type="entry name" value="Calx_beta"/>
</dbReference>
<dbReference type="Proteomes" id="UP000694888">
    <property type="component" value="Unplaced"/>
</dbReference>
<evidence type="ECO:0000313" key="6">
    <source>
        <dbReference type="RefSeq" id="XP_012944319.2"/>
    </source>
</evidence>
<evidence type="ECO:0000256" key="2">
    <source>
        <dbReference type="ARBA" id="ARBA00022737"/>
    </source>
</evidence>
<keyword evidence="3" id="KW-0106">Calcium</keyword>
<sequence>MEVWIIIDKKCLSLFTGQTEKTWRLRLKDDDRYEQLETFTLKLSDPVTAVLEYPDIAEVTIEDIEDESKVFFSNKEYRVSEDIGEILIPVTRTGDAHDETMVICSTVQDTARGTVPSTVTSFSDYISRPNDHRSVLRFDKGEREKFCRVTIIDDSLFEEEEKFTVILSAPMGGKLGELETTDVIIEPDKNDEPAFYLGNSEYVVDESDGFLEVKVWRTGTDLSRPSSVMVRSRKSDPKSAEAGLDYVAVNRILDFAPGVTMQTVRLVILDDLGRPRLEGEETFSVVLKMPSDAMLGEPRRAMVTINDSVSDLPSMQFKEEAYKVSEADGEVSAVILRSGDVSHTSSVRCYTRQATALVALDYEERPDTDASLVVFQPGDYAKECKVKIIDDNKFEDAEQFRLVLGTASSEELGAANIGEADSTLITIEDEGDQPVIKLSASSYSVKEPLFQEQFTSVTIPVLREGDLSETAIVTLNTKDGSANAGKDYNGFFKELTFEANMSRVEVGVDILWDNITEMREVFTVHLRYASGTAKIRNHKATVFIEERKKVADVTFPAKPMVMSLRDYDQLDVTEDDLPVQGYPLVCVTTCNPKHPDYLKTGALCVSEGINDTLTLFRWRVSAPTGQDGVTSDLQNVESNTFFATTKGITLDSIYFSGGSRVQCGARAVNTDGDPGLELLSEAETIDPDSGICEPRVMDSVGAEPFTAKMRYIGASDPDHPNKVRLTIIIPHRDGMMPVISTRQLSNFELTLSKDGTRLASHRCSNLLDFNEVQTEFGFINNQTKDPNIIGETEPYQYSSRLRTEPTLRFYRHLDLESCLWKFENYFDMSELLTDCGGQINTDGQVLNIKQSYVSMRVPLYVSYVFHSPVARGGWLHYDMTSRLQLTFVYDTSILWQNGISSSSADGDTGMQGYMYPTSMRLDDEGKLVVSFRTEARFRGQFVATHPGSSLESMVMSSDHPDLTFSLKLIRSDPTFDQPSQEWSFQSDLSVRDYSGQFNVQLIPCTTSLDQEYSQPISCSPREPIGFELPIRFQQVSDPVPAEFSLNTEFHLMRKRELWLSEEDHDIGDETDIAFLPTDKIYGRINVDPIQNLGNSFDLNVEKVFLCSGTDGYIPKYDPDNLEFGCVAESPNLQYTFKILDKGAPFTAVNKFR</sequence>
<reference evidence="6" key="1">
    <citation type="submission" date="2025-08" db="UniProtKB">
        <authorList>
            <consortium name="RefSeq"/>
        </authorList>
    </citation>
    <scope>IDENTIFICATION</scope>
</reference>
<evidence type="ECO:0000256" key="3">
    <source>
        <dbReference type="ARBA" id="ARBA00022837"/>
    </source>
</evidence>
<name>A0ABM1AB41_APLCA</name>
<dbReference type="SUPFAM" id="SSF141072">
    <property type="entry name" value="CalX-like"/>
    <property type="match status" value="5"/>
</dbReference>
<feature type="non-terminal residue" evidence="6">
    <location>
        <position position="1152"/>
    </location>
</feature>
<dbReference type="PANTHER" id="PTHR45739">
    <property type="entry name" value="MATRIX PROTEIN, PUTATIVE-RELATED"/>
    <property type="match status" value="1"/>
</dbReference>
<evidence type="ECO:0000259" key="4">
    <source>
        <dbReference type="SMART" id="SM00237"/>
    </source>
</evidence>
<dbReference type="RefSeq" id="XP_012944319.2">
    <property type="nucleotide sequence ID" value="XM_013088865.2"/>
</dbReference>
<dbReference type="InterPro" id="IPR051561">
    <property type="entry name" value="FRAS1_ECM"/>
</dbReference>
<dbReference type="GeneID" id="101852125"/>
<dbReference type="PANTHER" id="PTHR45739:SF8">
    <property type="entry name" value="FRAS1-RELATED EXTRACELLULAR MATRIX PROTEIN 1"/>
    <property type="match status" value="1"/>
</dbReference>
<feature type="domain" description="Calx-beta" evidence="4">
    <location>
        <begin position="303"/>
        <end position="405"/>
    </location>
</feature>
<feature type="domain" description="Calx-beta" evidence="4">
    <location>
        <begin position="182"/>
        <end position="288"/>
    </location>
</feature>
<protein>
    <submittedName>
        <fullName evidence="6">FRAS1-related extracellular matrix protein 2</fullName>
    </submittedName>
</protein>
<feature type="domain" description="Calx-beta" evidence="4">
    <location>
        <begin position="57"/>
        <end position="168"/>
    </location>
</feature>
<evidence type="ECO:0000313" key="5">
    <source>
        <dbReference type="Proteomes" id="UP000694888"/>
    </source>
</evidence>
<keyword evidence="5" id="KW-1185">Reference proteome</keyword>
<evidence type="ECO:0000256" key="1">
    <source>
        <dbReference type="ARBA" id="ARBA00022729"/>
    </source>
</evidence>
<dbReference type="InterPro" id="IPR038081">
    <property type="entry name" value="CalX-like_sf"/>
</dbReference>
<gene>
    <name evidence="6" type="primary">LOC101852125</name>
</gene>
<proteinExistence type="predicted"/>
<keyword evidence="1" id="KW-0732">Signal</keyword>
<dbReference type="SMART" id="SM00237">
    <property type="entry name" value="Calx_beta"/>
    <property type="match status" value="4"/>
</dbReference>